<keyword evidence="1" id="KW-0812">Transmembrane</keyword>
<reference evidence="2 3" key="1">
    <citation type="submission" date="2018-02" db="EMBL/GenBank/DDBJ databases">
        <authorList>
            <person name="Cohen D.B."/>
            <person name="Kent A.D."/>
        </authorList>
    </citation>
    <scope>NUCLEOTIDE SEQUENCE [LARGE SCALE GENOMIC DNA]</scope>
    <source>
        <strain evidence="2 3">ULC007</strain>
    </source>
</reference>
<protein>
    <submittedName>
        <fullName evidence="2">Uncharacterized protein</fullName>
    </submittedName>
</protein>
<gene>
    <name evidence="2" type="ORF">C7B65_00815</name>
</gene>
<dbReference type="EMBL" id="PVWG01000001">
    <property type="protein sequence ID" value="PSB21990.1"/>
    <property type="molecule type" value="Genomic_DNA"/>
</dbReference>
<sequence>MKRDSFSEIYKIDESTDRYMIEIALDQYTDIFNEWDPAPFKRRELNPDLKLYLEEYSDEIPSKYAIELCFAVPAGMRDERVEEESRIGLKNSFISKRYFLGKEIKKSNTRMLLFVVIGLVLLWVAKTAASRFAEADASSILFEGLAITGWVFLWEAVSLFFFTNRELYHRYQTHKRLQNAPVIFQEAEKY</sequence>
<keyword evidence="1" id="KW-0472">Membrane</keyword>
<feature type="transmembrane region" description="Helical" evidence="1">
    <location>
        <begin position="140"/>
        <end position="162"/>
    </location>
</feature>
<comment type="caution">
    <text evidence="2">The sequence shown here is derived from an EMBL/GenBank/DDBJ whole genome shotgun (WGS) entry which is preliminary data.</text>
</comment>
<dbReference type="AlphaFoldDB" id="A0A2T1DNB1"/>
<keyword evidence="3" id="KW-1185">Reference proteome</keyword>
<dbReference type="RefSeq" id="WP_073069013.1">
    <property type="nucleotide sequence ID" value="NZ_MPPI01000001.1"/>
</dbReference>
<proteinExistence type="predicted"/>
<evidence type="ECO:0000313" key="3">
    <source>
        <dbReference type="Proteomes" id="UP000238634"/>
    </source>
</evidence>
<feature type="transmembrane region" description="Helical" evidence="1">
    <location>
        <begin position="111"/>
        <end position="128"/>
    </location>
</feature>
<evidence type="ECO:0000313" key="2">
    <source>
        <dbReference type="EMBL" id="PSB21990.1"/>
    </source>
</evidence>
<dbReference type="STRING" id="1920490.GCA_001895925_00710"/>
<organism evidence="2 3">
    <name type="scientific">Phormidesmis priestleyi ULC007</name>
    <dbReference type="NCBI Taxonomy" id="1920490"/>
    <lineage>
        <taxon>Bacteria</taxon>
        <taxon>Bacillati</taxon>
        <taxon>Cyanobacteriota</taxon>
        <taxon>Cyanophyceae</taxon>
        <taxon>Leptolyngbyales</taxon>
        <taxon>Leptolyngbyaceae</taxon>
        <taxon>Phormidesmis</taxon>
    </lineage>
</organism>
<reference evidence="2 3" key="2">
    <citation type="submission" date="2018-03" db="EMBL/GenBank/DDBJ databases">
        <title>The ancient ancestry and fast evolution of plastids.</title>
        <authorList>
            <person name="Moore K.R."/>
            <person name="Magnabosco C."/>
            <person name="Momper L."/>
            <person name="Gold D.A."/>
            <person name="Bosak T."/>
            <person name="Fournier G.P."/>
        </authorList>
    </citation>
    <scope>NUCLEOTIDE SEQUENCE [LARGE SCALE GENOMIC DNA]</scope>
    <source>
        <strain evidence="2 3">ULC007</strain>
    </source>
</reference>
<dbReference type="OrthoDB" id="573194at2"/>
<dbReference type="Proteomes" id="UP000238634">
    <property type="component" value="Unassembled WGS sequence"/>
</dbReference>
<evidence type="ECO:0000256" key="1">
    <source>
        <dbReference type="SAM" id="Phobius"/>
    </source>
</evidence>
<keyword evidence="1" id="KW-1133">Transmembrane helix</keyword>
<name>A0A2T1DNB1_9CYAN</name>
<accession>A0A2T1DNB1</accession>